<dbReference type="GO" id="GO:0000196">
    <property type="term" value="P:cell integrity MAPK cascade"/>
    <property type="evidence" value="ECO:0007669"/>
    <property type="project" value="EnsemblFungi"/>
</dbReference>
<dbReference type="GO" id="GO:0005524">
    <property type="term" value="F:ATP binding"/>
    <property type="evidence" value="ECO:0007669"/>
    <property type="project" value="UniProtKB-UniRule"/>
</dbReference>
<dbReference type="InterPro" id="IPR000719">
    <property type="entry name" value="Prot_kinase_dom"/>
</dbReference>
<dbReference type="OrthoDB" id="10252354at2759"/>
<reference evidence="11" key="1">
    <citation type="journal article" date="2016" name="Nat. Commun.">
        <title>Genome analysis of three Pneumocystis species reveals adaptation mechanisms to life exclusively in mammalian hosts.</title>
        <authorList>
            <person name="Ma L."/>
            <person name="Chen Z."/>
            <person name="Huang D.W."/>
            <person name="Kutty G."/>
            <person name="Ishihara M."/>
            <person name="Wang H."/>
            <person name="Abouelleil A."/>
            <person name="Bishop L."/>
            <person name="Davey E."/>
            <person name="Deng R."/>
            <person name="Deng X."/>
            <person name="Fan L."/>
            <person name="Fantoni G."/>
            <person name="Fitzgerald M."/>
            <person name="Gogineni E."/>
            <person name="Goldberg J.M."/>
            <person name="Handley G."/>
            <person name="Hu X."/>
            <person name="Huber C."/>
            <person name="Jiao X."/>
            <person name="Jones K."/>
            <person name="Levin J.Z."/>
            <person name="Liu Y."/>
            <person name="Macdonald P."/>
            <person name="Melnikov A."/>
            <person name="Raley C."/>
            <person name="Sassi M."/>
            <person name="Sherman B.T."/>
            <person name="Song X."/>
            <person name="Sykes S."/>
            <person name="Tran B."/>
            <person name="Walsh L."/>
            <person name="Xia Y."/>
            <person name="Yang J."/>
            <person name="Young S."/>
            <person name="Zeng Q."/>
            <person name="Zheng X."/>
            <person name="Stephens R."/>
            <person name="Nusbaum C."/>
            <person name="Birren B.W."/>
            <person name="Azadi P."/>
            <person name="Lempicki R.A."/>
            <person name="Cuomo C.A."/>
            <person name="Kovacs J.A."/>
        </authorList>
    </citation>
    <scope>NUCLEOTIDE SEQUENCE [LARGE SCALE GENOMIC DNA]</scope>
    <source>
        <strain evidence="11">RU7</strain>
    </source>
</reference>
<dbReference type="Gene3D" id="3.30.200.20">
    <property type="entry name" value="Phosphorylase Kinase, domain 1"/>
    <property type="match status" value="1"/>
</dbReference>
<dbReference type="GeneID" id="28938805"/>
<dbReference type="PROSITE" id="PS50011">
    <property type="entry name" value="PROTEIN_KINASE_DOM"/>
    <property type="match status" value="1"/>
</dbReference>
<evidence type="ECO:0000256" key="2">
    <source>
        <dbReference type="ARBA" id="ARBA00022679"/>
    </source>
</evidence>
<dbReference type="InterPro" id="IPR017441">
    <property type="entry name" value="Protein_kinase_ATP_BS"/>
</dbReference>
<evidence type="ECO:0000259" key="9">
    <source>
        <dbReference type="PROSITE" id="PS50011"/>
    </source>
</evidence>
<gene>
    <name evidence="10" type="ORF">T551_00283</name>
</gene>
<dbReference type="PROSITE" id="PS00108">
    <property type="entry name" value="PROTEIN_KINASE_ST"/>
    <property type="match status" value="1"/>
</dbReference>
<dbReference type="RefSeq" id="XP_018231490.1">
    <property type="nucleotide sequence ID" value="XM_018372550.1"/>
</dbReference>
<dbReference type="PANTHER" id="PTHR47448:SF5">
    <property type="entry name" value="MITOGEN-ACTIVATED PROTEIN KINASE KINAE MKK2"/>
    <property type="match status" value="1"/>
</dbReference>
<dbReference type="Pfam" id="PF00069">
    <property type="entry name" value="Pkinase"/>
    <property type="match status" value="1"/>
</dbReference>
<comment type="similarity">
    <text evidence="6">Belongs to the protein kinase superfamily. STE Ser/Thr protein kinase family. MAP kinase kinase subfamily.</text>
</comment>
<evidence type="ECO:0000256" key="7">
    <source>
        <dbReference type="PROSITE-ProRule" id="PRU10141"/>
    </source>
</evidence>
<dbReference type="eggNOG" id="KOG0581">
    <property type="taxonomic scope" value="Eukaryota"/>
</dbReference>
<dbReference type="GO" id="GO:0005737">
    <property type="term" value="C:cytoplasm"/>
    <property type="evidence" value="ECO:0007669"/>
    <property type="project" value="EnsemblFungi"/>
</dbReference>
<dbReference type="GO" id="GO:0000935">
    <property type="term" value="C:division septum"/>
    <property type="evidence" value="ECO:0007669"/>
    <property type="project" value="EnsemblFungi"/>
</dbReference>
<evidence type="ECO:0000256" key="3">
    <source>
        <dbReference type="ARBA" id="ARBA00022741"/>
    </source>
</evidence>
<dbReference type="InterPro" id="IPR050915">
    <property type="entry name" value="MAP_kinase_kinase"/>
</dbReference>
<keyword evidence="11" id="KW-1185">Reference proteome</keyword>
<dbReference type="SUPFAM" id="SSF56112">
    <property type="entry name" value="Protein kinase-like (PK-like)"/>
    <property type="match status" value="1"/>
</dbReference>
<dbReference type="SMART" id="SM00220">
    <property type="entry name" value="S_TKc"/>
    <property type="match status" value="1"/>
</dbReference>
<dbReference type="AlphaFoldDB" id="A0A0W4ZWR3"/>
<sequence length="408" mass="46442">MCLTSTTVSTRVNTIVNRKVKTNTQTSLVENKEKEVQNRWEIQEVPILRLSIPPESLTPHVFNIEELSSDLEIEKDMSFSSRKITEKQDIHLKTSRCDSSDIVKDLLDEDWQHAAQTGQIIELEKLGEGISGSVSKCVLKHTKTLFALKTISVDANPKTQQQILRELSINKTCSSKYIVQYYGTFMNETICSISMAMEYCAGGSLDKLYKKAKANGARIGEHPIRKIAESILKGLSYLHSRKIIHRDIKPSNILMTFEGHVKLCDFGVSGELVNSMAKTFTGTSYYMAPERIKGETYSVTSDIWSLGLTLMEISQNRFPFPPEGEPPLVPIELLNYIVNISNLELVDEPVNKIKWSENFKHFLKICLERDGTKRPNSQRMLEHPWIVSYSIIEIDMAKWIKQILELPL</sequence>
<evidence type="ECO:0000313" key="11">
    <source>
        <dbReference type="Proteomes" id="UP000053447"/>
    </source>
</evidence>
<keyword evidence="5 7" id="KW-0067">ATP-binding</keyword>
<dbReference type="FunFam" id="3.30.200.20:FF:000040">
    <property type="entry name" value="Dual specificity mitogen-activated protein kinase kinase"/>
    <property type="match status" value="1"/>
</dbReference>
<evidence type="ECO:0000313" key="10">
    <source>
        <dbReference type="EMBL" id="KTW32798.1"/>
    </source>
</evidence>
<evidence type="ECO:0000256" key="1">
    <source>
        <dbReference type="ARBA" id="ARBA00022527"/>
    </source>
</evidence>
<dbReference type="VEuPathDB" id="FungiDB:T551_00283"/>
<keyword evidence="2" id="KW-0808">Transferase</keyword>
<organism evidence="10 11">
    <name type="scientific">Pneumocystis jirovecii (strain RU7)</name>
    <name type="common">Human pneumocystis pneumonia agent</name>
    <dbReference type="NCBI Taxonomy" id="1408657"/>
    <lineage>
        <taxon>Eukaryota</taxon>
        <taxon>Fungi</taxon>
        <taxon>Dikarya</taxon>
        <taxon>Ascomycota</taxon>
        <taxon>Taphrinomycotina</taxon>
        <taxon>Pneumocystomycetes</taxon>
        <taxon>Pneumocystaceae</taxon>
        <taxon>Pneumocystis</taxon>
    </lineage>
</organism>
<dbReference type="STRING" id="1408657.A0A0W4ZWR3"/>
<evidence type="ECO:0000256" key="6">
    <source>
        <dbReference type="ARBA" id="ARBA00038035"/>
    </source>
</evidence>
<evidence type="ECO:0000256" key="8">
    <source>
        <dbReference type="RuleBase" id="RU000304"/>
    </source>
</evidence>
<accession>A0A0W4ZWR3</accession>
<keyword evidence="3 7" id="KW-0547">Nucleotide-binding</keyword>
<feature type="binding site" evidence="7">
    <location>
        <position position="149"/>
    </location>
    <ligand>
        <name>ATP</name>
        <dbReference type="ChEBI" id="CHEBI:30616"/>
    </ligand>
</feature>
<evidence type="ECO:0000256" key="5">
    <source>
        <dbReference type="ARBA" id="ARBA00022840"/>
    </source>
</evidence>
<dbReference type="PROSITE" id="PS00107">
    <property type="entry name" value="PROTEIN_KINASE_ATP"/>
    <property type="match status" value="1"/>
</dbReference>
<feature type="domain" description="Protein kinase" evidence="9">
    <location>
        <begin position="120"/>
        <end position="386"/>
    </location>
</feature>
<dbReference type="Proteomes" id="UP000053447">
    <property type="component" value="Unassembled WGS sequence"/>
</dbReference>
<dbReference type="InterPro" id="IPR008271">
    <property type="entry name" value="Ser/Thr_kinase_AS"/>
</dbReference>
<dbReference type="EMBL" id="LFWA01000001">
    <property type="protein sequence ID" value="KTW32798.1"/>
    <property type="molecule type" value="Genomic_DNA"/>
</dbReference>
<dbReference type="GO" id="GO:0050850">
    <property type="term" value="P:positive regulation of calcium-mediated signaling"/>
    <property type="evidence" value="ECO:0007669"/>
    <property type="project" value="EnsemblFungi"/>
</dbReference>
<name>A0A0W4ZWR3_PNEJ7</name>
<dbReference type="FunFam" id="1.10.510.10:FF:000263">
    <property type="entry name" value="MAP kinase skh1/pek1"/>
    <property type="match status" value="1"/>
</dbReference>
<proteinExistence type="inferred from homology"/>
<comment type="caution">
    <text evidence="10">The sequence shown here is derived from an EMBL/GenBank/DDBJ whole genome shotgun (WGS) entry which is preliminary data.</text>
</comment>
<keyword evidence="1 8" id="KW-0723">Serine/threonine-protein kinase</keyword>
<dbReference type="GO" id="GO:0004674">
    <property type="term" value="F:protein serine/threonine kinase activity"/>
    <property type="evidence" value="ECO:0007669"/>
    <property type="project" value="UniProtKB-KW"/>
</dbReference>
<keyword evidence="4" id="KW-0418">Kinase</keyword>
<evidence type="ECO:0000256" key="4">
    <source>
        <dbReference type="ARBA" id="ARBA00022777"/>
    </source>
</evidence>
<dbReference type="InterPro" id="IPR011009">
    <property type="entry name" value="Kinase-like_dom_sf"/>
</dbReference>
<dbReference type="PANTHER" id="PTHR47448">
    <property type="entry name" value="DUAL SPECIFICITY MITOGEN-ACTIVATED PROTEIN KINASE KINASE DSOR1-LIKE PROTEIN"/>
    <property type="match status" value="1"/>
</dbReference>
<protein>
    <recommendedName>
        <fullName evidence="9">Protein kinase domain-containing protein</fullName>
    </recommendedName>
</protein>
<dbReference type="Gene3D" id="1.10.510.10">
    <property type="entry name" value="Transferase(Phosphotransferase) domain 1"/>
    <property type="match status" value="1"/>
</dbReference>
<dbReference type="GO" id="GO:0004708">
    <property type="term" value="F:MAP kinase kinase activity"/>
    <property type="evidence" value="ECO:0007669"/>
    <property type="project" value="EnsemblFungi"/>
</dbReference>